<dbReference type="EMBL" id="JASSZA010000019">
    <property type="protein sequence ID" value="KAK2088071.1"/>
    <property type="molecule type" value="Genomic_DNA"/>
</dbReference>
<evidence type="ECO:0000256" key="1">
    <source>
        <dbReference type="SAM" id="MobiDB-lite"/>
    </source>
</evidence>
<evidence type="ECO:0000313" key="2">
    <source>
        <dbReference type="EMBL" id="KAK2088071.1"/>
    </source>
</evidence>
<sequence length="156" mass="16962">MMELELSPQADGRPTESSSRPLLHPPASSTLLSTHIHSGEVALKPVSPFRNSVPHSSPTPAFPYGFLTSPRETGHYNEEGEGQTPAWCLQGLVLCASIMKDGGESMHPLLPGRTVRLQREHLLRTLEVLSGNALCSFLCLDDTNTLPPTIQTLQLL</sequence>
<name>A0ABQ9TTW0_SAGOE</name>
<comment type="caution">
    <text evidence="2">The sequence shown here is derived from an EMBL/GenBank/DDBJ whole genome shotgun (WGS) entry which is preliminary data.</text>
</comment>
<accession>A0ABQ9TTW0</accession>
<protein>
    <submittedName>
        <fullName evidence="2">Uncharacterized protein</fullName>
    </submittedName>
</protein>
<feature type="region of interest" description="Disordered" evidence="1">
    <location>
        <begin position="1"/>
        <end position="30"/>
    </location>
</feature>
<dbReference type="Proteomes" id="UP001266305">
    <property type="component" value="Unassembled WGS sequence"/>
</dbReference>
<gene>
    <name evidence="2" type="ORF">P7K49_033978</name>
</gene>
<reference evidence="2 3" key="1">
    <citation type="submission" date="2023-05" db="EMBL/GenBank/DDBJ databases">
        <title>B98-5 Cell Line De Novo Hybrid Assembly: An Optical Mapping Approach.</title>
        <authorList>
            <person name="Kananen K."/>
            <person name="Auerbach J.A."/>
            <person name="Kautto E."/>
            <person name="Blachly J.S."/>
        </authorList>
    </citation>
    <scope>NUCLEOTIDE SEQUENCE [LARGE SCALE GENOMIC DNA]</scope>
    <source>
        <strain evidence="2">B95-8</strain>
        <tissue evidence="2">Cell line</tissue>
    </source>
</reference>
<organism evidence="2 3">
    <name type="scientific">Saguinus oedipus</name>
    <name type="common">Cotton-top tamarin</name>
    <name type="synonym">Oedipomidas oedipus</name>
    <dbReference type="NCBI Taxonomy" id="9490"/>
    <lineage>
        <taxon>Eukaryota</taxon>
        <taxon>Metazoa</taxon>
        <taxon>Chordata</taxon>
        <taxon>Craniata</taxon>
        <taxon>Vertebrata</taxon>
        <taxon>Euteleostomi</taxon>
        <taxon>Mammalia</taxon>
        <taxon>Eutheria</taxon>
        <taxon>Euarchontoglires</taxon>
        <taxon>Primates</taxon>
        <taxon>Haplorrhini</taxon>
        <taxon>Platyrrhini</taxon>
        <taxon>Cebidae</taxon>
        <taxon>Callitrichinae</taxon>
        <taxon>Saguinus</taxon>
    </lineage>
</organism>
<evidence type="ECO:0000313" key="3">
    <source>
        <dbReference type="Proteomes" id="UP001266305"/>
    </source>
</evidence>
<proteinExistence type="predicted"/>
<keyword evidence="3" id="KW-1185">Reference proteome</keyword>